<comment type="similarity">
    <text evidence="1">Belongs to the bHLH protein family.</text>
</comment>
<evidence type="ECO:0000313" key="6">
    <source>
        <dbReference type="Proteomes" id="UP000011116"/>
    </source>
</evidence>
<dbReference type="RefSeq" id="XP_044958309.1">
    <property type="nucleotide sequence ID" value="XM_045102374.1"/>
</dbReference>
<sequence>MQGPKTGAKSFKQELLKNILLALQLHARTSTSFGSLHERKLAVKSSANIAMAAARGASRTYARWPSAILASEAAASPPSGACKVQRRRRIVSRCCRRKRSWISRSGCAGGDDVARRLVRRRILALREVIPGGRDAAVDEDTLLREAMDYAVHLRAQVDVLRRLSEAMQRSNSFSRQCQQ</sequence>
<proteinExistence type="inferred from homology"/>
<dbReference type="InterPro" id="IPR036638">
    <property type="entry name" value="HLH_DNA-bd_sf"/>
</dbReference>
<reference evidence="6" key="1">
    <citation type="journal article" date="2012" name="Nature">
        <title>A physical, genetic and functional sequence assembly of the barley genome.</title>
        <authorList>
            <consortium name="The International Barley Genome Sequencing Consortium"/>
            <person name="Mayer K.F."/>
            <person name="Waugh R."/>
            <person name="Brown J.W."/>
            <person name="Schulman A."/>
            <person name="Langridge P."/>
            <person name="Platzer M."/>
            <person name="Fincher G.B."/>
            <person name="Muehlbauer G.J."/>
            <person name="Sato K."/>
            <person name="Close T.J."/>
            <person name="Wise R.P."/>
            <person name="Stein N."/>
        </authorList>
    </citation>
    <scope>NUCLEOTIDE SEQUENCE [LARGE SCALE GENOMIC DNA]</scope>
    <source>
        <strain evidence="6">cv. Morex</strain>
    </source>
</reference>
<dbReference type="SMR" id="A0A8I7BFK0"/>
<dbReference type="SUPFAM" id="SSF47459">
    <property type="entry name" value="HLH, helix-loop-helix DNA-binding domain"/>
    <property type="match status" value="1"/>
</dbReference>
<dbReference type="GeneID" id="123409485"/>
<dbReference type="OrthoDB" id="1922093at2759"/>
<evidence type="ECO:0000256" key="3">
    <source>
        <dbReference type="ARBA" id="ARBA00023163"/>
    </source>
</evidence>
<keyword evidence="2" id="KW-0805">Transcription regulation</keyword>
<organism evidence="5 6">
    <name type="scientific">Hordeum vulgare subsp. vulgare</name>
    <name type="common">Domesticated barley</name>
    <dbReference type="NCBI Taxonomy" id="112509"/>
    <lineage>
        <taxon>Eukaryota</taxon>
        <taxon>Viridiplantae</taxon>
        <taxon>Streptophyta</taxon>
        <taxon>Embryophyta</taxon>
        <taxon>Tracheophyta</taxon>
        <taxon>Spermatophyta</taxon>
        <taxon>Magnoliopsida</taxon>
        <taxon>Liliopsida</taxon>
        <taxon>Poales</taxon>
        <taxon>Poaceae</taxon>
        <taxon>BOP clade</taxon>
        <taxon>Pooideae</taxon>
        <taxon>Triticodae</taxon>
        <taxon>Triticeae</taxon>
        <taxon>Hordeinae</taxon>
        <taxon>Hordeum</taxon>
    </lineage>
</organism>
<dbReference type="InterPro" id="IPR059002">
    <property type="entry name" value="IBH1_N"/>
</dbReference>
<dbReference type="PANTHER" id="PTHR33124:SF2">
    <property type="entry name" value="OS06G0653200 PROTEIN"/>
    <property type="match status" value="1"/>
</dbReference>
<dbReference type="Proteomes" id="UP000011116">
    <property type="component" value="Chromosome 7H"/>
</dbReference>
<dbReference type="Pfam" id="PF26576">
    <property type="entry name" value="IBH1_N"/>
    <property type="match status" value="1"/>
</dbReference>
<evidence type="ECO:0000313" key="5">
    <source>
        <dbReference type="EnsemblPlants" id="HORVU.MOREX.r3.7HG0741570.1"/>
    </source>
</evidence>
<keyword evidence="6" id="KW-1185">Reference proteome</keyword>
<feature type="domain" description="IBH1-like N-terminal" evidence="4">
    <location>
        <begin position="9"/>
        <end position="69"/>
    </location>
</feature>
<dbReference type="InterPro" id="IPR044660">
    <property type="entry name" value="IBH1-like"/>
</dbReference>
<dbReference type="GO" id="GO:0006355">
    <property type="term" value="P:regulation of DNA-templated transcription"/>
    <property type="evidence" value="ECO:0007669"/>
    <property type="project" value="InterPro"/>
</dbReference>
<name>A0A8I7BFK0_HORVV</name>
<accession>A0A8I7BFK0</accession>
<keyword evidence="3" id="KW-0804">Transcription</keyword>
<evidence type="ECO:0000259" key="4">
    <source>
        <dbReference type="Pfam" id="PF26576"/>
    </source>
</evidence>
<evidence type="ECO:0000256" key="2">
    <source>
        <dbReference type="ARBA" id="ARBA00023015"/>
    </source>
</evidence>
<gene>
    <name evidence="5" type="primary">LOC123409485</name>
</gene>
<dbReference type="AlphaFoldDB" id="A0A8I7BFK0"/>
<dbReference type="PANTHER" id="PTHR33124">
    <property type="entry name" value="TRANSCRIPTION FACTOR IBH1-LIKE 1"/>
    <property type="match status" value="1"/>
</dbReference>
<reference evidence="5" key="2">
    <citation type="submission" date="2020-10" db="EMBL/GenBank/DDBJ databases">
        <authorList>
            <person name="Scholz U."/>
            <person name="Mascher M."/>
            <person name="Fiebig A."/>
        </authorList>
    </citation>
    <scope>NUCLEOTIDE SEQUENCE [LARGE SCALE GENOMIC DNA]</scope>
    <source>
        <strain evidence="5">cv. Morex</strain>
    </source>
</reference>
<dbReference type="GO" id="GO:0046983">
    <property type="term" value="F:protein dimerization activity"/>
    <property type="evidence" value="ECO:0007669"/>
    <property type="project" value="InterPro"/>
</dbReference>
<protein>
    <recommendedName>
        <fullName evidence="4">IBH1-like N-terminal domain-containing protein</fullName>
    </recommendedName>
</protein>
<dbReference type="Gramene" id="HORVU.MOREX.r3.7HG0741570.1">
    <property type="protein sequence ID" value="HORVU.MOREX.r3.7HG0741570.1"/>
    <property type="gene ID" value="HORVU.MOREX.r3.7HG0741570"/>
</dbReference>
<dbReference type="KEGG" id="hvg:123409485"/>
<dbReference type="EnsemblPlants" id="HORVU.MOREX.r3.7HG0741570.1">
    <property type="protein sequence ID" value="HORVU.MOREX.r3.7HG0741570.1"/>
    <property type="gene ID" value="HORVU.MOREX.r3.7HG0741570"/>
</dbReference>
<reference evidence="5" key="3">
    <citation type="submission" date="2022-01" db="UniProtKB">
        <authorList>
            <consortium name="EnsemblPlants"/>
        </authorList>
    </citation>
    <scope>IDENTIFICATION</scope>
    <source>
        <strain evidence="5">subsp. vulgare</strain>
    </source>
</reference>
<evidence type="ECO:0000256" key="1">
    <source>
        <dbReference type="ARBA" id="ARBA00005510"/>
    </source>
</evidence>